<sequence length="276" mass="31465">MSYVVDSDGLPNSYKHIIKHLWDGPIRTEYSRFYNASVLHAFSIVSSKGESVIGGDTHTQLPILGREYEEIAISEENLFQFFDGEKVSVVSGWGVRAWPLVRQYSDKIRDELQIDNNYISKAEDHLSPVREESDLVLGAHIRHSDYRTWMSGQYFFPFVEYIDLLEDYVEKRHPNKNVSILVFSDEPQPVGEVDNKFKPSICQDDGAESDYPYDFAELSLCDRIIGPPSTFSTFAAFLGNSPLVPIYPHVRSKGWEVLKEPLTEAKNHPHFGSAVK</sequence>
<accession>M0CP94</accession>
<reference evidence="3 4" key="1">
    <citation type="journal article" date="2014" name="PLoS Genet.">
        <title>Phylogenetically driven sequencing of extremely halophilic archaea reveals strategies for static and dynamic osmo-response.</title>
        <authorList>
            <person name="Becker E.A."/>
            <person name="Seitzer P.M."/>
            <person name="Tritt A."/>
            <person name="Larsen D."/>
            <person name="Krusor M."/>
            <person name="Yao A.I."/>
            <person name="Wu D."/>
            <person name="Madern D."/>
            <person name="Eisen J.A."/>
            <person name="Darling A.E."/>
            <person name="Facciotti M.T."/>
        </authorList>
    </citation>
    <scope>NUCLEOTIDE SEQUENCE [LARGE SCALE GENOMIC DNA]</scope>
    <source>
        <strain evidence="3 4">2-9-1</strain>
    </source>
</reference>
<keyword evidence="4" id="KW-1185">Reference proteome</keyword>
<name>M0CP94_9EURY</name>
<organism evidence="3 4">
    <name type="scientific">Halosimplex carlsbadense 2-9-1</name>
    <dbReference type="NCBI Taxonomy" id="797114"/>
    <lineage>
        <taxon>Archaea</taxon>
        <taxon>Methanobacteriati</taxon>
        <taxon>Methanobacteriota</taxon>
        <taxon>Stenosarchaea group</taxon>
        <taxon>Halobacteria</taxon>
        <taxon>Halobacteriales</taxon>
        <taxon>Haloarculaceae</taxon>
        <taxon>Halosimplex</taxon>
    </lineage>
</organism>
<evidence type="ECO:0000313" key="3">
    <source>
        <dbReference type="EMBL" id="ELZ23699.1"/>
    </source>
</evidence>
<proteinExistence type="predicted"/>
<dbReference type="GO" id="GO:0005975">
    <property type="term" value="P:carbohydrate metabolic process"/>
    <property type="evidence" value="ECO:0007669"/>
    <property type="project" value="InterPro"/>
</dbReference>
<dbReference type="AlphaFoldDB" id="M0CP94"/>
<comment type="caution">
    <text evidence="3">The sequence shown here is derived from an EMBL/GenBank/DDBJ whole genome shotgun (WGS) entry which is preliminary data.</text>
</comment>
<dbReference type="Gene3D" id="3.40.50.11350">
    <property type="match status" value="1"/>
</dbReference>
<protein>
    <submittedName>
        <fullName evidence="3">Uncharacterized protein</fullName>
    </submittedName>
</protein>
<dbReference type="PANTHER" id="PTHR11927:SF9">
    <property type="entry name" value="L-FUCOSYLTRANSFERASE"/>
    <property type="match status" value="1"/>
</dbReference>
<keyword evidence="1" id="KW-0328">Glycosyltransferase</keyword>
<dbReference type="InterPro" id="IPR002516">
    <property type="entry name" value="Glyco_trans_11"/>
</dbReference>
<dbReference type="EMBL" id="AOIU01000033">
    <property type="protein sequence ID" value="ELZ23699.1"/>
    <property type="molecule type" value="Genomic_DNA"/>
</dbReference>
<keyword evidence="2" id="KW-0808">Transferase</keyword>
<dbReference type="GO" id="GO:0008107">
    <property type="term" value="F:galactoside 2-alpha-L-fucosyltransferase activity"/>
    <property type="evidence" value="ECO:0007669"/>
    <property type="project" value="InterPro"/>
</dbReference>
<gene>
    <name evidence="3" type="ORF">C475_15548</name>
</gene>
<evidence type="ECO:0000313" key="4">
    <source>
        <dbReference type="Proteomes" id="UP000011626"/>
    </source>
</evidence>
<evidence type="ECO:0000256" key="1">
    <source>
        <dbReference type="ARBA" id="ARBA00022676"/>
    </source>
</evidence>
<evidence type="ECO:0000256" key="2">
    <source>
        <dbReference type="ARBA" id="ARBA00022679"/>
    </source>
</evidence>
<dbReference type="PANTHER" id="PTHR11927">
    <property type="entry name" value="GALACTOSIDE 2-L-FUCOSYLTRANSFERASE"/>
    <property type="match status" value="1"/>
</dbReference>
<dbReference type="Proteomes" id="UP000011626">
    <property type="component" value="Unassembled WGS sequence"/>
</dbReference>
<dbReference type="GO" id="GO:0016020">
    <property type="term" value="C:membrane"/>
    <property type="evidence" value="ECO:0007669"/>
    <property type="project" value="InterPro"/>
</dbReference>